<dbReference type="SUPFAM" id="SSF53756">
    <property type="entry name" value="UDP-Glycosyltransferase/glycogen phosphorylase"/>
    <property type="match status" value="1"/>
</dbReference>
<dbReference type="PANTHER" id="PTHR12526">
    <property type="entry name" value="GLYCOSYLTRANSFERASE"/>
    <property type="match status" value="1"/>
</dbReference>
<dbReference type="EMBL" id="BMIA01000002">
    <property type="protein sequence ID" value="GGH40426.1"/>
    <property type="molecule type" value="Genomic_DNA"/>
</dbReference>
<evidence type="ECO:0000259" key="2">
    <source>
        <dbReference type="Pfam" id="PF13477"/>
    </source>
</evidence>
<dbReference type="InterPro" id="IPR028098">
    <property type="entry name" value="Glyco_trans_4-like_N"/>
</dbReference>
<dbReference type="GO" id="GO:0016740">
    <property type="term" value="F:transferase activity"/>
    <property type="evidence" value="ECO:0007669"/>
    <property type="project" value="UniProtKB-KW"/>
</dbReference>
<protein>
    <submittedName>
        <fullName evidence="3">Glycosyl transferase family 1</fullName>
    </submittedName>
</protein>
<feature type="domain" description="Glycosyltransferase subfamily 4-like N-terminal" evidence="2">
    <location>
        <begin position="7"/>
        <end position="153"/>
    </location>
</feature>
<keyword evidence="3" id="KW-0808">Transferase</keyword>
<dbReference type="Pfam" id="PF00534">
    <property type="entry name" value="Glycos_transf_1"/>
    <property type="match status" value="1"/>
</dbReference>
<evidence type="ECO:0000259" key="1">
    <source>
        <dbReference type="Pfam" id="PF00534"/>
    </source>
</evidence>
<dbReference type="Pfam" id="PF13477">
    <property type="entry name" value="Glyco_trans_4_2"/>
    <property type="match status" value="1"/>
</dbReference>
<organism evidence="3 4">
    <name type="scientific">Dyadobacter endophyticus</name>
    <dbReference type="NCBI Taxonomy" id="1749036"/>
    <lineage>
        <taxon>Bacteria</taxon>
        <taxon>Pseudomonadati</taxon>
        <taxon>Bacteroidota</taxon>
        <taxon>Cytophagia</taxon>
        <taxon>Cytophagales</taxon>
        <taxon>Spirosomataceae</taxon>
        <taxon>Dyadobacter</taxon>
    </lineage>
</organism>
<gene>
    <name evidence="3" type="ORF">GCM10007423_35460</name>
</gene>
<comment type="caution">
    <text evidence="3">The sequence shown here is derived from an EMBL/GenBank/DDBJ whole genome shotgun (WGS) entry which is preliminary data.</text>
</comment>
<dbReference type="InterPro" id="IPR001296">
    <property type="entry name" value="Glyco_trans_1"/>
</dbReference>
<evidence type="ECO:0000313" key="3">
    <source>
        <dbReference type="EMBL" id="GGH40426.1"/>
    </source>
</evidence>
<name>A0ABQ1YVJ0_9BACT</name>
<proteinExistence type="predicted"/>
<dbReference type="CDD" id="cd03808">
    <property type="entry name" value="GT4_CapM-like"/>
    <property type="match status" value="1"/>
</dbReference>
<evidence type="ECO:0000313" key="4">
    <source>
        <dbReference type="Proteomes" id="UP000600214"/>
    </source>
</evidence>
<keyword evidence="4" id="KW-1185">Reference proteome</keyword>
<sequence>MSNKNLLLLAHDGEDFYKARLPFAHFLRDQGYKVFVILPNDKYTDLIRKEGFEITNSSIERDNTNPIHLLKAVFEIRRYARTCNADIVHSFKFIPNLMNFCANLLTTRKTVLHIAGLGIAFANPGLKFRILKWIQQVLFFLQFLRADLVIIQNPDDYNDFLFKKLFRKKIRVVKGSGVDILKFSPLREQKRPVSGKKVFLCTTRLIWEKGIREMVEAFESLPANLRAQVELRIIGEPDTKNPRGVTPEYVEKYKSSTTIRFLGRQDRIQEHLCQADVFILPSYYREGIPRSILEALASGLPIITTSVPGCKLTIVSNQNGLLIEPRSVEAIRAAVENMLANEQRWPEMGAISRELAIAEFSENKIFSEIVKLYAQ</sequence>
<accession>A0ABQ1YVJ0</accession>
<reference evidence="4" key="1">
    <citation type="journal article" date="2019" name="Int. J. Syst. Evol. Microbiol.">
        <title>The Global Catalogue of Microorganisms (GCM) 10K type strain sequencing project: providing services to taxonomists for standard genome sequencing and annotation.</title>
        <authorList>
            <consortium name="The Broad Institute Genomics Platform"/>
            <consortium name="The Broad Institute Genome Sequencing Center for Infectious Disease"/>
            <person name="Wu L."/>
            <person name="Ma J."/>
        </authorList>
    </citation>
    <scope>NUCLEOTIDE SEQUENCE [LARGE SCALE GENOMIC DNA]</scope>
    <source>
        <strain evidence="4">CGMCC 1.15288</strain>
    </source>
</reference>
<feature type="domain" description="Glycosyl transferase family 1" evidence="1">
    <location>
        <begin position="187"/>
        <end position="344"/>
    </location>
</feature>
<dbReference type="Gene3D" id="3.40.50.2000">
    <property type="entry name" value="Glycogen Phosphorylase B"/>
    <property type="match status" value="2"/>
</dbReference>
<dbReference type="PANTHER" id="PTHR12526:SF638">
    <property type="entry name" value="SPORE COAT PROTEIN SA"/>
    <property type="match status" value="1"/>
</dbReference>
<dbReference type="RefSeq" id="WP_188934480.1">
    <property type="nucleotide sequence ID" value="NZ_BMIA01000002.1"/>
</dbReference>
<dbReference type="Proteomes" id="UP000600214">
    <property type="component" value="Unassembled WGS sequence"/>
</dbReference>